<feature type="non-terminal residue" evidence="2">
    <location>
        <position position="1"/>
    </location>
</feature>
<feature type="non-terminal residue" evidence="2">
    <location>
        <position position="51"/>
    </location>
</feature>
<evidence type="ECO:0000256" key="1">
    <source>
        <dbReference type="SAM" id="MobiDB-lite"/>
    </source>
</evidence>
<protein>
    <submittedName>
        <fullName evidence="2">Uncharacterized protein</fullName>
    </submittedName>
</protein>
<reference evidence="3" key="1">
    <citation type="submission" date="2016-06" db="EMBL/GenBank/DDBJ databases">
        <title>Parallel loss of symbiosis genes in relatives of nitrogen-fixing non-legume Parasponia.</title>
        <authorList>
            <person name="Van Velzen R."/>
            <person name="Holmer R."/>
            <person name="Bu F."/>
            <person name="Rutten L."/>
            <person name="Van Zeijl A."/>
            <person name="Liu W."/>
            <person name="Santuari L."/>
            <person name="Cao Q."/>
            <person name="Sharma T."/>
            <person name="Shen D."/>
            <person name="Roswanjaya Y."/>
            <person name="Wardhani T."/>
            <person name="Kalhor M.S."/>
            <person name="Jansen J."/>
            <person name="Van den Hoogen J."/>
            <person name="Gungor B."/>
            <person name="Hartog M."/>
            <person name="Hontelez J."/>
            <person name="Verver J."/>
            <person name="Yang W.-C."/>
            <person name="Schijlen E."/>
            <person name="Repin R."/>
            <person name="Schilthuizen M."/>
            <person name="Schranz E."/>
            <person name="Heidstra R."/>
            <person name="Miyata K."/>
            <person name="Fedorova E."/>
            <person name="Kohlen W."/>
            <person name="Bisseling T."/>
            <person name="Smit S."/>
            <person name="Geurts R."/>
        </authorList>
    </citation>
    <scope>NUCLEOTIDE SEQUENCE [LARGE SCALE GENOMIC DNA]</scope>
    <source>
        <strain evidence="3">cv. RG33-2</strain>
    </source>
</reference>
<proteinExistence type="predicted"/>
<dbReference type="Proteomes" id="UP000237000">
    <property type="component" value="Unassembled WGS sequence"/>
</dbReference>
<organism evidence="2 3">
    <name type="scientific">Trema orientale</name>
    <name type="common">Charcoal tree</name>
    <name type="synonym">Celtis orientalis</name>
    <dbReference type="NCBI Taxonomy" id="63057"/>
    <lineage>
        <taxon>Eukaryota</taxon>
        <taxon>Viridiplantae</taxon>
        <taxon>Streptophyta</taxon>
        <taxon>Embryophyta</taxon>
        <taxon>Tracheophyta</taxon>
        <taxon>Spermatophyta</taxon>
        <taxon>Magnoliopsida</taxon>
        <taxon>eudicotyledons</taxon>
        <taxon>Gunneridae</taxon>
        <taxon>Pentapetalae</taxon>
        <taxon>rosids</taxon>
        <taxon>fabids</taxon>
        <taxon>Rosales</taxon>
        <taxon>Cannabaceae</taxon>
        <taxon>Trema</taxon>
    </lineage>
</organism>
<evidence type="ECO:0000313" key="2">
    <source>
        <dbReference type="EMBL" id="PON86370.1"/>
    </source>
</evidence>
<dbReference type="InParanoid" id="A0A2P5ELG6"/>
<accession>A0A2P5ELG6</accession>
<feature type="compositionally biased region" description="Basic residues" evidence="1">
    <location>
        <begin position="25"/>
        <end position="38"/>
    </location>
</feature>
<name>A0A2P5ELG6_TREOI</name>
<dbReference type="EMBL" id="JXTC01000133">
    <property type="protein sequence ID" value="PON86370.1"/>
    <property type="molecule type" value="Genomic_DNA"/>
</dbReference>
<sequence>SDPRDRWRTLSSVALHPSLAFSYERRHHHHHHHHHHRVVVASATGSPPPDL</sequence>
<gene>
    <name evidence="2" type="ORF">TorRG33x02_178220</name>
</gene>
<comment type="caution">
    <text evidence="2">The sequence shown here is derived from an EMBL/GenBank/DDBJ whole genome shotgun (WGS) entry which is preliminary data.</text>
</comment>
<feature type="region of interest" description="Disordered" evidence="1">
    <location>
        <begin position="24"/>
        <end position="51"/>
    </location>
</feature>
<dbReference type="AlphaFoldDB" id="A0A2P5ELG6"/>
<evidence type="ECO:0000313" key="3">
    <source>
        <dbReference type="Proteomes" id="UP000237000"/>
    </source>
</evidence>
<keyword evidence="3" id="KW-1185">Reference proteome</keyword>